<accession>A0A8T4J259</accession>
<evidence type="ECO:0000313" key="1">
    <source>
        <dbReference type="EMBL" id="MBR7677462.1"/>
    </source>
</evidence>
<organism evidence="1 2">
    <name type="scientific">Streptomyces daliensis</name>
    <dbReference type="NCBI Taxonomy" id="299421"/>
    <lineage>
        <taxon>Bacteria</taxon>
        <taxon>Bacillati</taxon>
        <taxon>Actinomycetota</taxon>
        <taxon>Actinomycetes</taxon>
        <taxon>Kitasatosporales</taxon>
        <taxon>Streptomycetaceae</taxon>
        <taxon>Streptomyces</taxon>
    </lineage>
</organism>
<keyword evidence="2" id="KW-1185">Reference proteome</keyword>
<protein>
    <submittedName>
        <fullName evidence="1">Uncharacterized protein</fullName>
    </submittedName>
</protein>
<dbReference type="Proteomes" id="UP000675554">
    <property type="component" value="Unassembled WGS sequence"/>
</dbReference>
<gene>
    <name evidence="1" type="ORF">KDA82_31625</name>
</gene>
<sequence length="64" mass="6492">MSTPTSSPTGLALVLLLVGSLVAMAASIGALVAGEQRLLLVASVGFFVQVLGWRRHSGRSGGAR</sequence>
<dbReference type="EMBL" id="JAGSMN010000943">
    <property type="protein sequence ID" value="MBR7677462.1"/>
    <property type="molecule type" value="Genomic_DNA"/>
</dbReference>
<name>A0A8T4J259_9ACTN</name>
<proteinExistence type="predicted"/>
<evidence type="ECO:0000313" key="2">
    <source>
        <dbReference type="Proteomes" id="UP000675554"/>
    </source>
</evidence>
<dbReference type="AlphaFoldDB" id="A0A8T4J259"/>
<comment type="caution">
    <text evidence="1">The sequence shown here is derived from an EMBL/GenBank/DDBJ whole genome shotgun (WGS) entry which is preliminary data.</text>
</comment>
<reference evidence="1" key="1">
    <citation type="submission" date="2021-04" db="EMBL/GenBank/DDBJ databases">
        <title>Sequencing of actinobacteria type strains.</title>
        <authorList>
            <person name="Nguyen G.-S."/>
            <person name="Wentzel A."/>
        </authorList>
    </citation>
    <scope>NUCLEOTIDE SEQUENCE</scope>
    <source>
        <strain evidence="1">DSM 42095</strain>
    </source>
</reference>